<dbReference type="PANTHER" id="PTHR23510">
    <property type="entry name" value="INNER MEMBRANE TRANSPORT PROTEIN YAJR"/>
    <property type="match status" value="1"/>
</dbReference>
<reference evidence="7" key="1">
    <citation type="submission" date="2023-08" db="EMBL/GenBank/DDBJ databases">
        <authorList>
            <person name="Chen Y."/>
            <person name="Shah S."/>
            <person name="Dougan E. K."/>
            <person name="Thang M."/>
            <person name="Chan C."/>
        </authorList>
    </citation>
    <scope>NUCLEOTIDE SEQUENCE</scope>
</reference>
<feature type="transmembrane region" description="Helical" evidence="6">
    <location>
        <begin position="205"/>
        <end position="225"/>
    </location>
</feature>
<dbReference type="Proteomes" id="UP001178507">
    <property type="component" value="Unassembled WGS sequence"/>
</dbReference>
<evidence type="ECO:0000256" key="4">
    <source>
        <dbReference type="ARBA" id="ARBA00023136"/>
    </source>
</evidence>
<feature type="transmembrane region" description="Helical" evidence="6">
    <location>
        <begin position="132"/>
        <end position="152"/>
    </location>
</feature>
<evidence type="ECO:0008006" key="9">
    <source>
        <dbReference type="Google" id="ProtNLM"/>
    </source>
</evidence>
<feature type="transmembrane region" description="Helical" evidence="6">
    <location>
        <begin position="429"/>
        <end position="446"/>
    </location>
</feature>
<evidence type="ECO:0000256" key="3">
    <source>
        <dbReference type="ARBA" id="ARBA00022989"/>
    </source>
</evidence>
<dbReference type="PANTHER" id="PTHR23510:SF64">
    <property type="entry name" value="INNER MEMBRANE TRANSPORT PROTEIN YAJR"/>
    <property type="match status" value="1"/>
</dbReference>
<dbReference type="InterPro" id="IPR036259">
    <property type="entry name" value="MFS_trans_sf"/>
</dbReference>
<keyword evidence="2 6" id="KW-0812">Transmembrane</keyword>
<dbReference type="SUPFAM" id="SSF103473">
    <property type="entry name" value="MFS general substrate transporter"/>
    <property type="match status" value="1"/>
</dbReference>
<name>A0AA36IXH8_9DINO</name>
<evidence type="ECO:0000313" key="8">
    <source>
        <dbReference type="Proteomes" id="UP001178507"/>
    </source>
</evidence>
<feature type="transmembrane region" description="Helical" evidence="6">
    <location>
        <begin position="164"/>
        <end position="185"/>
    </location>
</feature>
<accession>A0AA36IXH8</accession>
<feature type="transmembrane region" description="Helical" evidence="6">
    <location>
        <begin position="104"/>
        <end position="126"/>
    </location>
</feature>
<feature type="transmembrane region" description="Helical" evidence="6">
    <location>
        <begin position="362"/>
        <end position="382"/>
    </location>
</feature>
<organism evidence="7 8">
    <name type="scientific">Effrenium voratum</name>
    <dbReference type="NCBI Taxonomy" id="2562239"/>
    <lineage>
        <taxon>Eukaryota</taxon>
        <taxon>Sar</taxon>
        <taxon>Alveolata</taxon>
        <taxon>Dinophyceae</taxon>
        <taxon>Suessiales</taxon>
        <taxon>Symbiodiniaceae</taxon>
        <taxon>Effrenium</taxon>
    </lineage>
</organism>
<comment type="subcellular location">
    <subcellularLocation>
        <location evidence="1">Membrane</location>
        <topology evidence="1">Multi-pass membrane protein</topology>
    </subcellularLocation>
</comment>
<evidence type="ECO:0000313" key="7">
    <source>
        <dbReference type="EMBL" id="CAJ1395426.1"/>
    </source>
</evidence>
<keyword evidence="3 6" id="KW-1133">Transmembrane helix</keyword>
<sequence length="458" mass="48835">MATTTVTVIGAELRPQSPRWESEPRAGPDAEERMPARSSLLLVLYFAMLTNVNVVITIPTAHDYAERLGADNMFAGLMIGLVPLCAIIGSLANNELMRVLPLKTVWVVLCLGNVVGCVLYALAGLMRFKWTLLFARGLGGLCSCFNIPGLYISLTVGTKRRSEVLFYYAAMLTFGCAVGPALAAILEVFMKFTKINNLVLDSDTIPGWFMAMVYLLFAVKALILLEEPPTLRKSNLPQRGASHSSVGSRSSGGSDDSQKSRVTWQQAAACCACFWHLCVGSAVNTGVEVYAVNTLQQVLGWSISSSALFVAVIMLLCGLFNASLGRLLRLVPCSDSKGLVAGDASACLACVLLFHFDVHAVSGQICLMALGLLLVLIVCCLLRAFAMSIATKVVPDSFTQTVATWGALAMSLGRGGGALVGAALDVDSFAPVLLCLFASTFMVGLASRQHMKTEHKAS</sequence>
<feature type="transmembrane region" description="Helical" evidence="6">
    <location>
        <begin position="307"/>
        <end position="327"/>
    </location>
</feature>
<dbReference type="Gene3D" id="1.20.1250.20">
    <property type="entry name" value="MFS general substrate transporter like domains"/>
    <property type="match status" value="1"/>
</dbReference>
<evidence type="ECO:0000256" key="5">
    <source>
        <dbReference type="SAM" id="MobiDB-lite"/>
    </source>
</evidence>
<feature type="region of interest" description="Disordered" evidence="5">
    <location>
        <begin position="234"/>
        <end position="258"/>
    </location>
</feature>
<dbReference type="InterPro" id="IPR051068">
    <property type="entry name" value="MFS_Domain-Containing_Protein"/>
</dbReference>
<dbReference type="GO" id="GO:0016020">
    <property type="term" value="C:membrane"/>
    <property type="evidence" value="ECO:0007669"/>
    <property type="project" value="UniProtKB-SubCell"/>
</dbReference>
<evidence type="ECO:0000256" key="6">
    <source>
        <dbReference type="SAM" id="Phobius"/>
    </source>
</evidence>
<evidence type="ECO:0000256" key="1">
    <source>
        <dbReference type="ARBA" id="ARBA00004141"/>
    </source>
</evidence>
<dbReference type="Pfam" id="PF07690">
    <property type="entry name" value="MFS_1"/>
    <property type="match status" value="1"/>
</dbReference>
<dbReference type="EMBL" id="CAUJNA010003157">
    <property type="protein sequence ID" value="CAJ1395426.1"/>
    <property type="molecule type" value="Genomic_DNA"/>
</dbReference>
<feature type="transmembrane region" description="Helical" evidence="6">
    <location>
        <begin position="402"/>
        <end position="423"/>
    </location>
</feature>
<feature type="transmembrane region" description="Helical" evidence="6">
    <location>
        <begin position="40"/>
        <end position="61"/>
    </location>
</feature>
<dbReference type="GO" id="GO:0022857">
    <property type="term" value="F:transmembrane transporter activity"/>
    <property type="evidence" value="ECO:0007669"/>
    <property type="project" value="InterPro"/>
</dbReference>
<feature type="compositionally biased region" description="Low complexity" evidence="5">
    <location>
        <begin position="240"/>
        <end position="255"/>
    </location>
</feature>
<evidence type="ECO:0000256" key="2">
    <source>
        <dbReference type="ARBA" id="ARBA00022692"/>
    </source>
</evidence>
<gene>
    <name evidence="7" type="ORF">EVOR1521_LOCUS19857</name>
</gene>
<dbReference type="InterPro" id="IPR011701">
    <property type="entry name" value="MFS"/>
</dbReference>
<dbReference type="AlphaFoldDB" id="A0AA36IXH8"/>
<feature type="transmembrane region" description="Helical" evidence="6">
    <location>
        <begin position="73"/>
        <end position="92"/>
    </location>
</feature>
<proteinExistence type="predicted"/>
<keyword evidence="8" id="KW-1185">Reference proteome</keyword>
<comment type="caution">
    <text evidence="7">The sequence shown here is derived from an EMBL/GenBank/DDBJ whole genome shotgun (WGS) entry which is preliminary data.</text>
</comment>
<keyword evidence="4 6" id="KW-0472">Membrane</keyword>
<protein>
    <recommendedName>
        <fullName evidence="9">Major facilitator superfamily (MFS) profile domain-containing protein</fullName>
    </recommendedName>
</protein>